<dbReference type="Proteomes" id="UP000231134">
    <property type="component" value="Unassembled WGS sequence"/>
</dbReference>
<evidence type="ECO:0000313" key="3">
    <source>
        <dbReference type="Proteomes" id="UP000231134"/>
    </source>
</evidence>
<gene>
    <name evidence="2" type="ORF">BGX16_1571</name>
</gene>
<name>A0A2M9A7J0_9BACT</name>
<evidence type="ECO:0000313" key="2">
    <source>
        <dbReference type="EMBL" id="PJJ41587.1"/>
    </source>
</evidence>
<feature type="domain" description="DUF1989" evidence="1">
    <location>
        <begin position="23"/>
        <end position="185"/>
    </location>
</feature>
<dbReference type="PANTHER" id="PTHR31527">
    <property type="entry name" value="RE64534P"/>
    <property type="match status" value="1"/>
</dbReference>
<dbReference type="EMBL" id="PGEX01000001">
    <property type="protein sequence ID" value="PJJ41587.1"/>
    <property type="molecule type" value="Genomic_DNA"/>
</dbReference>
<keyword evidence="3" id="KW-1185">Reference proteome</keyword>
<organism evidence="2 3">
    <name type="scientific">Hallerella succinigenes</name>
    <dbReference type="NCBI Taxonomy" id="1896222"/>
    <lineage>
        <taxon>Bacteria</taxon>
        <taxon>Pseudomonadati</taxon>
        <taxon>Fibrobacterota</taxon>
        <taxon>Fibrobacteria</taxon>
        <taxon>Fibrobacterales</taxon>
        <taxon>Fibrobacteraceae</taxon>
        <taxon>Hallerella</taxon>
    </lineage>
</organism>
<sequence>MNSKRKESDRRIEDACFEVTAYAGEGKMLLLKKGQVLRLIDVEGNQSGDVQIYNAHDTSERYSAQNTITAQANSMIELGTVIRSNEDNPMLTVIADTCGEHDTLGSGCSAEGNCVRYTDKTRYMHSCRDTFVRTLQDYGMSKRDQVCNLNFFTKVILDDTGRLEFADGISGPGKYIDLRAEMDVLFLLSDCSQLNNPCNDYNPTPIRMAIFNA</sequence>
<dbReference type="PANTHER" id="PTHR31527:SF0">
    <property type="entry name" value="RE64534P"/>
    <property type="match status" value="1"/>
</dbReference>
<accession>A0A2M9A7J0</accession>
<evidence type="ECO:0000259" key="1">
    <source>
        <dbReference type="Pfam" id="PF09347"/>
    </source>
</evidence>
<proteinExistence type="predicted"/>
<dbReference type="Pfam" id="PF09347">
    <property type="entry name" value="DUF1989"/>
    <property type="match status" value="1"/>
</dbReference>
<reference evidence="2 3" key="1">
    <citation type="submission" date="2017-11" db="EMBL/GenBank/DDBJ databases">
        <title>Animal gut microbial communities from fecal samples from Wisconsin, USA.</title>
        <authorList>
            <person name="Neumann A."/>
        </authorList>
    </citation>
    <scope>NUCLEOTIDE SEQUENCE [LARGE SCALE GENOMIC DNA]</scope>
    <source>
        <strain evidence="2 3">UWS3</strain>
    </source>
</reference>
<protein>
    <recommendedName>
        <fullName evidence="1">DUF1989 domain-containing protein</fullName>
    </recommendedName>
</protein>
<dbReference type="AlphaFoldDB" id="A0A2M9A7J0"/>
<comment type="caution">
    <text evidence="2">The sequence shown here is derived from an EMBL/GenBank/DDBJ whole genome shotgun (WGS) entry which is preliminary data.</text>
</comment>
<dbReference type="RefSeq" id="WP_100425545.1">
    <property type="nucleotide sequence ID" value="NZ_JAXFBG010000028.1"/>
</dbReference>
<dbReference type="OrthoDB" id="9772660at2"/>
<dbReference type="InterPro" id="IPR018959">
    <property type="entry name" value="DUF1989"/>
</dbReference>